<reference evidence="3 4" key="1">
    <citation type="submission" date="2022-12" db="EMBL/GenBank/DDBJ databases">
        <title>Genomic features and morphological characterization of a novel Knufia sp. strain isolated from spacecraft assembly facility.</title>
        <authorList>
            <person name="Teixeira M."/>
            <person name="Chander A.M."/>
            <person name="Stajich J.E."/>
            <person name="Venkateswaran K."/>
        </authorList>
    </citation>
    <scope>NUCLEOTIDE SEQUENCE [LARGE SCALE GENOMIC DNA]</scope>
    <source>
        <strain evidence="3 4">FJI-L2-BK-P2</strain>
    </source>
</reference>
<comment type="similarity">
    <text evidence="1">Belongs to the Mo25 family.</text>
</comment>
<evidence type="ECO:0000256" key="1">
    <source>
        <dbReference type="ARBA" id="ARBA00011012"/>
    </source>
</evidence>
<dbReference type="Gene3D" id="1.25.10.10">
    <property type="entry name" value="Leucine-rich Repeat Variant"/>
    <property type="match status" value="1"/>
</dbReference>
<dbReference type="InterPro" id="IPR013878">
    <property type="entry name" value="Mo25"/>
</dbReference>
<protein>
    <submittedName>
        <fullName evidence="3">Hym1p</fullName>
    </submittedName>
</protein>
<gene>
    <name evidence="3" type="primary">HYM1</name>
    <name evidence="3" type="ORF">OHC33_007198</name>
</gene>
<dbReference type="SUPFAM" id="SSF48371">
    <property type="entry name" value="ARM repeat"/>
    <property type="match status" value="1"/>
</dbReference>
<dbReference type="PANTHER" id="PTHR10182:SF3">
    <property type="entry name" value="PROTEIN MO25"/>
    <property type="match status" value="1"/>
</dbReference>
<name>A0AAN8I6U8_9EURO</name>
<dbReference type="GO" id="GO:0043539">
    <property type="term" value="F:protein serine/threonine kinase activator activity"/>
    <property type="evidence" value="ECO:0007669"/>
    <property type="project" value="TreeGrafter"/>
</dbReference>
<accession>A0AAN8I6U8</accession>
<dbReference type="InterPro" id="IPR016024">
    <property type="entry name" value="ARM-type_fold"/>
</dbReference>
<keyword evidence="4" id="KW-1185">Reference proteome</keyword>
<dbReference type="Pfam" id="PF08569">
    <property type="entry name" value="Mo25"/>
    <property type="match status" value="1"/>
</dbReference>
<feature type="compositionally biased region" description="Gly residues" evidence="2">
    <location>
        <begin position="370"/>
        <end position="388"/>
    </location>
</feature>
<evidence type="ECO:0000313" key="3">
    <source>
        <dbReference type="EMBL" id="KAK5951905.1"/>
    </source>
</evidence>
<comment type="caution">
    <text evidence="3">The sequence shown here is derived from an EMBL/GenBank/DDBJ whole genome shotgun (WGS) entry which is preliminary data.</text>
</comment>
<dbReference type="AlphaFoldDB" id="A0AAN8I6U8"/>
<dbReference type="InterPro" id="IPR011989">
    <property type="entry name" value="ARM-like"/>
</dbReference>
<sequence>MAFLFGRGGRQKSPSELARTLKDNLPKLETNTPTPKTEEEVARTMSAMKLIVQGTTETPPQPDAVHALIHSIIQEDLLYDISKSIRLLPFEARKDAQILFSHILRFKPQNAAPGDPSAISYLVLQRPEIIIELCRGYNHATSAMPCGQILRQALAYDTIAAVILYDESQPGTGEKAVQLKEVDVGRKQSGTGTFWSFFTWINKGSFEVSADAFTTFRDILTKHKQLVSQYLATNYDLFFGEFYNPILLNSPSYVTKRQSIKLLGELLLDRSNYIVMTQYVASGENLKLTMNLLKDDRKMVQYEAFHVFKVFVANPNKSEEVRRLLGKNRGRLLRFLPGFLEGRTDDDQFLDEKSFLVRQIELLGEEGEGRTGGGGGGGSGGQAVGAVA</sequence>
<feature type="region of interest" description="Disordered" evidence="2">
    <location>
        <begin position="366"/>
        <end position="388"/>
    </location>
</feature>
<evidence type="ECO:0000256" key="2">
    <source>
        <dbReference type="SAM" id="MobiDB-lite"/>
    </source>
</evidence>
<dbReference type="Proteomes" id="UP001316803">
    <property type="component" value="Unassembled WGS sequence"/>
</dbReference>
<dbReference type="FunFam" id="1.25.10.10:FF:000257">
    <property type="entry name" value="Conidiophore development protein hymA"/>
    <property type="match status" value="1"/>
</dbReference>
<organism evidence="3 4">
    <name type="scientific">Knufia fluminis</name>
    <dbReference type="NCBI Taxonomy" id="191047"/>
    <lineage>
        <taxon>Eukaryota</taxon>
        <taxon>Fungi</taxon>
        <taxon>Dikarya</taxon>
        <taxon>Ascomycota</taxon>
        <taxon>Pezizomycotina</taxon>
        <taxon>Eurotiomycetes</taxon>
        <taxon>Chaetothyriomycetidae</taxon>
        <taxon>Chaetothyriales</taxon>
        <taxon>Trichomeriaceae</taxon>
        <taxon>Knufia</taxon>
    </lineage>
</organism>
<dbReference type="GO" id="GO:0035556">
    <property type="term" value="P:intracellular signal transduction"/>
    <property type="evidence" value="ECO:0007669"/>
    <property type="project" value="TreeGrafter"/>
</dbReference>
<evidence type="ECO:0000313" key="4">
    <source>
        <dbReference type="Proteomes" id="UP001316803"/>
    </source>
</evidence>
<dbReference type="GO" id="GO:0005737">
    <property type="term" value="C:cytoplasm"/>
    <property type="evidence" value="ECO:0007669"/>
    <property type="project" value="UniProtKB-ARBA"/>
</dbReference>
<dbReference type="PANTHER" id="PTHR10182">
    <property type="entry name" value="CALCIUM-BINDING PROTEIN 39-RELATED"/>
    <property type="match status" value="1"/>
</dbReference>
<dbReference type="EMBL" id="JAKLMC020000018">
    <property type="protein sequence ID" value="KAK5951905.1"/>
    <property type="molecule type" value="Genomic_DNA"/>
</dbReference>
<proteinExistence type="inferred from homology"/>